<protein>
    <submittedName>
        <fullName evidence="5">LuxR C-terminal-related transcriptional regulator</fullName>
    </submittedName>
</protein>
<dbReference type="InterPro" id="IPR003018">
    <property type="entry name" value="GAF"/>
</dbReference>
<dbReference type="InterPro" id="IPR016032">
    <property type="entry name" value="Sig_transdc_resp-reg_C-effctor"/>
</dbReference>
<dbReference type="PROSITE" id="PS50043">
    <property type="entry name" value="HTH_LUXR_2"/>
    <property type="match status" value="1"/>
</dbReference>
<dbReference type="InterPro" id="IPR029016">
    <property type="entry name" value="GAF-like_dom_sf"/>
</dbReference>
<gene>
    <name evidence="5" type="ORF">ACFSJG_11870</name>
</gene>
<accession>A0ABW4P3C1</accession>
<dbReference type="PANTHER" id="PTHR44688:SF16">
    <property type="entry name" value="DNA-BINDING TRANSCRIPTIONAL ACTIVATOR DEVR_DOSR"/>
    <property type="match status" value="1"/>
</dbReference>
<dbReference type="Gene3D" id="3.30.450.40">
    <property type="match status" value="1"/>
</dbReference>
<dbReference type="PRINTS" id="PR00038">
    <property type="entry name" value="HTHLUXR"/>
</dbReference>
<reference evidence="6" key="1">
    <citation type="journal article" date="2019" name="Int. J. Syst. Evol. Microbiol.">
        <title>The Global Catalogue of Microorganisms (GCM) 10K type strain sequencing project: providing services to taxonomists for standard genome sequencing and annotation.</title>
        <authorList>
            <consortium name="The Broad Institute Genomics Platform"/>
            <consortium name="The Broad Institute Genome Sequencing Center for Infectious Disease"/>
            <person name="Wu L."/>
            <person name="Ma J."/>
        </authorList>
    </citation>
    <scope>NUCLEOTIDE SEQUENCE [LARGE SCALE GENOMIC DNA]</scope>
    <source>
        <strain evidence="6">DT72</strain>
    </source>
</reference>
<evidence type="ECO:0000256" key="1">
    <source>
        <dbReference type="ARBA" id="ARBA00023015"/>
    </source>
</evidence>
<dbReference type="Proteomes" id="UP001597286">
    <property type="component" value="Unassembled WGS sequence"/>
</dbReference>
<dbReference type="CDD" id="cd06170">
    <property type="entry name" value="LuxR_C_like"/>
    <property type="match status" value="1"/>
</dbReference>
<feature type="domain" description="HTH luxR-type" evidence="4">
    <location>
        <begin position="294"/>
        <end position="360"/>
    </location>
</feature>
<dbReference type="PANTHER" id="PTHR44688">
    <property type="entry name" value="DNA-BINDING TRANSCRIPTIONAL ACTIVATOR DEVR_DOSR"/>
    <property type="match status" value="1"/>
</dbReference>
<evidence type="ECO:0000259" key="4">
    <source>
        <dbReference type="PROSITE" id="PS50043"/>
    </source>
</evidence>
<dbReference type="InterPro" id="IPR000792">
    <property type="entry name" value="Tscrpt_reg_LuxR_C"/>
</dbReference>
<dbReference type="RefSeq" id="WP_378485428.1">
    <property type="nucleotide sequence ID" value="NZ_JBHUFB010000010.1"/>
</dbReference>
<evidence type="ECO:0000256" key="3">
    <source>
        <dbReference type="ARBA" id="ARBA00023163"/>
    </source>
</evidence>
<sequence length="378" mass="40930">MTPSLTAERVRRDLDVVAHAGLGLDDFFAEAVESISRAVPNDAICVAGLDPSSLLLTSARKYGCLLGQDHKDAQWGLLEYGRDEETAFREMAAHGVDAVGLHAATHGEPRESDRMNELMIPEYAFHDEARMILRDGGHVWGGISFFRVGASCRPFDDDEVEFLGTLSRTLAHGVRSGLLCTVVAEPQTTLTGPAVLIVDRNDEIVQMSAGSQERIDDLTAGANSGAAVNPIYSLIGAARRYGRGDSTLPPRLRVRGRSGMWLVINASPLSSSDGRVGEVVVTIEEARPPDIVPIVVEAFGLTARERDVTQMVLQGVATKDIAAALHLSAYTVQDHLKLIFDKAGVRSRRDLIARVYFDQYAPRINQPLTPSGSFLAEG</sequence>
<proteinExistence type="predicted"/>
<dbReference type="SUPFAM" id="SSF46894">
    <property type="entry name" value="C-terminal effector domain of the bipartite response regulators"/>
    <property type="match status" value="1"/>
</dbReference>
<evidence type="ECO:0000313" key="5">
    <source>
        <dbReference type="EMBL" id="MFD1812915.1"/>
    </source>
</evidence>
<dbReference type="SMART" id="SM00421">
    <property type="entry name" value="HTH_LUXR"/>
    <property type="match status" value="1"/>
</dbReference>
<evidence type="ECO:0000256" key="2">
    <source>
        <dbReference type="ARBA" id="ARBA00023125"/>
    </source>
</evidence>
<keyword evidence="6" id="KW-1185">Reference proteome</keyword>
<keyword evidence="2" id="KW-0238">DNA-binding</keyword>
<dbReference type="Pfam" id="PF01590">
    <property type="entry name" value="GAF"/>
    <property type="match status" value="1"/>
</dbReference>
<name>A0ABW4P3C1_9NOCA</name>
<dbReference type="EMBL" id="JBHUFB010000010">
    <property type="protein sequence ID" value="MFD1812915.1"/>
    <property type="molecule type" value="Genomic_DNA"/>
</dbReference>
<dbReference type="SUPFAM" id="SSF55781">
    <property type="entry name" value="GAF domain-like"/>
    <property type="match status" value="1"/>
</dbReference>
<dbReference type="Pfam" id="PF00196">
    <property type="entry name" value="GerE"/>
    <property type="match status" value="1"/>
</dbReference>
<keyword evidence="3" id="KW-0804">Transcription</keyword>
<dbReference type="InterPro" id="IPR036388">
    <property type="entry name" value="WH-like_DNA-bd_sf"/>
</dbReference>
<organism evidence="5 6">
    <name type="scientific">Rhodococcus gannanensis</name>
    <dbReference type="NCBI Taxonomy" id="1960308"/>
    <lineage>
        <taxon>Bacteria</taxon>
        <taxon>Bacillati</taxon>
        <taxon>Actinomycetota</taxon>
        <taxon>Actinomycetes</taxon>
        <taxon>Mycobacteriales</taxon>
        <taxon>Nocardiaceae</taxon>
        <taxon>Rhodococcus</taxon>
    </lineage>
</organism>
<evidence type="ECO:0000313" key="6">
    <source>
        <dbReference type="Proteomes" id="UP001597286"/>
    </source>
</evidence>
<keyword evidence="1" id="KW-0805">Transcription regulation</keyword>
<comment type="caution">
    <text evidence="5">The sequence shown here is derived from an EMBL/GenBank/DDBJ whole genome shotgun (WGS) entry which is preliminary data.</text>
</comment>
<dbReference type="Gene3D" id="1.10.10.10">
    <property type="entry name" value="Winged helix-like DNA-binding domain superfamily/Winged helix DNA-binding domain"/>
    <property type="match status" value="1"/>
</dbReference>